<reference evidence="2 3" key="1">
    <citation type="journal article" date="2018" name="Nat. Biotechnol.">
        <title>A standardized bacterial taxonomy based on genome phylogeny substantially revises the tree of life.</title>
        <authorList>
            <person name="Parks D.H."/>
            <person name="Chuvochina M."/>
            <person name="Waite D.W."/>
            <person name="Rinke C."/>
            <person name="Skarshewski A."/>
            <person name="Chaumeil P.A."/>
            <person name="Hugenholtz P."/>
        </authorList>
    </citation>
    <scope>NUCLEOTIDE SEQUENCE [LARGE SCALE GENOMIC DNA]</scope>
    <source>
        <strain evidence="2">UBA8733</strain>
    </source>
</reference>
<dbReference type="SMART" id="SM00318">
    <property type="entry name" value="SNc"/>
    <property type="match status" value="1"/>
</dbReference>
<evidence type="ECO:0000313" key="3">
    <source>
        <dbReference type="Proteomes" id="UP000259610"/>
    </source>
</evidence>
<sequence length="132" mass="14271">MPATEINRQADIAGTASVIDGDTIEIHGQRIRLSGFDAPERGARCGAINVYQKASLALAGIIGLHTVTCVSQGTDRYGRIVATCSVEGIDLGHELVRKGWARDWPQYSQRTYAEDEISARVSARGIWGLDCP</sequence>
<evidence type="ECO:0000259" key="1">
    <source>
        <dbReference type="PROSITE" id="PS50830"/>
    </source>
</evidence>
<evidence type="ECO:0000313" key="2">
    <source>
        <dbReference type="EMBL" id="HAE26605.1"/>
    </source>
</evidence>
<proteinExistence type="predicted"/>
<accession>A0A3B9GVW5</accession>
<dbReference type="AlphaFoldDB" id="A0A3B9GVW5"/>
<dbReference type="SUPFAM" id="SSF50199">
    <property type="entry name" value="Staphylococcal nuclease"/>
    <property type="match status" value="1"/>
</dbReference>
<protein>
    <submittedName>
        <fullName evidence="2">Nuclease</fullName>
    </submittedName>
</protein>
<dbReference type="Proteomes" id="UP000259610">
    <property type="component" value="Unassembled WGS sequence"/>
</dbReference>
<gene>
    <name evidence="2" type="ORF">DCG58_05550</name>
</gene>
<organism evidence="2 3">
    <name type="scientific">Hyphomonas adhaerens</name>
    <dbReference type="NCBI Taxonomy" id="81029"/>
    <lineage>
        <taxon>Bacteria</taxon>
        <taxon>Pseudomonadati</taxon>
        <taxon>Pseudomonadota</taxon>
        <taxon>Alphaproteobacteria</taxon>
        <taxon>Hyphomonadales</taxon>
        <taxon>Hyphomonadaceae</taxon>
        <taxon>Hyphomonas</taxon>
    </lineage>
</organism>
<comment type="caution">
    <text evidence="2">The sequence shown here is derived from an EMBL/GenBank/DDBJ whole genome shotgun (WGS) entry which is preliminary data.</text>
</comment>
<name>A0A3B9GVW5_9PROT</name>
<dbReference type="PANTHER" id="PTHR12302:SF26">
    <property type="entry name" value="BLR1266 PROTEIN"/>
    <property type="match status" value="1"/>
</dbReference>
<dbReference type="InterPro" id="IPR016071">
    <property type="entry name" value="Staphylococal_nuclease_OB-fold"/>
</dbReference>
<feature type="non-terminal residue" evidence="2">
    <location>
        <position position="132"/>
    </location>
</feature>
<dbReference type="PROSITE" id="PS50830">
    <property type="entry name" value="TNASE_3"/>
    <property type="match status" value="1"/>
</dbReference>
<dbReference type="Gene3D" id="2.40.50.90">
    <property type="match status" value="1"/>
</dbReference>
<dbReference type="Pfam" id="PF00565">
    <property type="entry name" value="SNase"/>
    <property type="match status" value="1"/>
</dbReference>
<dbReference type="InterPro" id="IPR035437">
    <property type="entry name" value="SNase_OB-fold_sf"/>
</dbReference>
<dbReference type="EMBL" id="DMAN01000120">
    <property type="protein sequence ID" value="HAE26605.1"/>
    <property type="molecule type" value="Genomic_DNA"/>
</dbReference>
<feature type="domain" description="TNase-like" evidence="1">
    <location>
        <begin position="9"/>
        <end position="129"/>
    </location>
</feature>
<dbReference type="PANTHER" id="PTHR12302">
    <property type="entry name" value="EBNA2 BINDING PROTEIN P100"/>
    <property type="match status" value="1"/>
</dbReference>